<dbReference type="GO" id="GO:0005737">
    <property type="term" value="C:cytoplasm"/>
    <property type="evidence" value="ECO:0007669"/>
    <property type="project" value="TreeGrafter"/>
</dbReference>
<organism evidence="2 3">
    <name type="scientific">Cryptococcus neoformans Tu259-1</name>
    <dbReference type="NCBI Taxonomy" id="1230072"/>
    <lineage>
        <taxon>Eukaryota</taxon>
        <taxon>Fungi</taxon>
        <taxon>Dikarya</taxon>
        <taxon>Basidiomycota</taxon>
        <taxon>Agaricomycotina</taxon>
        <taxon>Tremellomycetes</taxon>
        <taxon>Tremellales</taxon>
        <taxon>Cryptococcaceae</taxon>
        <taxon>Cryptococcus</taxon>
        <taxon>Cryptococcus neoformans species complex</taxon>
    </lineage>
</organism>
<protein>
    <submittedName>
        <fullName evidence="2">FAD dependent oxidoreductase superfamily</fullName>
    </submittedName>
</protein>
<dbReference type="InterPro" id="IPR036188">
    <property type="entry name" value="FAD/NAD-bd_sf"/>
</dbReference>
<proteinExistence type="predicted"/>
<dbReference type="Gene3D" id="3.50.50.60">
    <property type="entry name" value="FAD/NAD(P)-binding domain"/>
    <property type="match status" value="1"/>
</dbReference>
<comment type="caution">
    <text evidence="2">The sequence shown here is derived from an EMBL/GenBank/DDBJ whole genome shotgun (WGS) entry which is preliminary data.</text>
</comment>
<dbReference type="InterPro" id="IPR006076">
    <property type="entry name" value="FAD-dep_OxRdtase"/>
</dbReference>
<evidence type="ECO:0000313" key="2">
    <source>
        <dbReference type="EMBL" id="OXG20086.1"/>
    </source>
</evidence>
<sequence length="494" mass="54594">MVLPIDNPTKSFWIEGAESPYRNHRSTPELPSEVDVVIVGSGYTGATMAYWIHKFTQNGQTPNMLVLEARDICGGATGRNGGQLRPHFYSRYPTWSARFGPDGALKVIQHEAAHLTAFDKVLNEEGIAQKVCFKLGETFDAAMSEEAWTRLRGAYEHMKKDHGENGDIIKECRLIEDPKEAEEFTQMKGCIGAVVHPSGQVWPYKFVHAMLELVMNTGKLNVQSHTPVLSVSERDNDGYITVNTERGHVRAKTVIHATNRWASHLLPEFKNLIFPGRGTIAAIKAPEGFVKHTGAQHWDSIINNYHLQLPPPFNTIILGGAKPLTVHDPKQYVNNDREDLQFAGVPDFYQGWPQRDVVGWQGKDPADLEKTVEEGGIWTGVYSASIDSFPFVGPVPGKPGQFVAAGFAGHGMPRILGSTAHLTPIVLSELGIQYQTPTTANIFPPLPEPFFATPERMEKLQTVNALAKFQEEIDEGLLSSKKPFAGPVPQIVTT</sequence>
<dbReference type="Gene3D" id="3.30.9.10">
    <property type="entry name" value="D-Amino Acid Oxidase, subunit A, domain 2"/>
    <property type="match status" value="1"/>
</dbReference>
<dbReference type="PANTHER" id="PTHR13847">
    <property type="entry name" value="SARCOSINE DEHYDROGENASE-RELATED"/>
    <property type="match status" value="1"/>
</dbReference>
<reference evidence="2 3" key="1">
    <citation type="submission" date="2017-06" db="EMBL/GenBank/DDBJ databases">
        <title>Global population genomics of the pathogenic fungus Cryptococcus neoformans var. grubii.</title>
        <authorList>
            <person name="Cuomo C."/>
            <person name="Litvintseva A."/>
            <person name="Chen Y."/>
            <person name="Young S."/>
            <person name="Zeng Q."/>
            <person name="Chapman S."/>
            <person name="Gujja S."/>
            <person name="Saif S."/>
            <person name="Birren B."/>
        </authorList>
    </citation>
    <scope>NUCLEOTIDE SEQUENCE [LARGE SCALE GENOMIC DNA]</scope>
    <source>
        <strain evidence="2 3">Tu259-1</strain>
    </source>
</reference>
<dbReference type="PANTHER" id="PTHR13847:SF188">
    <property type="entry name" value="EXPRESSED PROTEIN"/>
    <property type="match status" value="1"/>
</dbReference>
<dbReference type="Proteomes" id="UP000199727">
    <property type="component" value="Unassembled WGS sequence"/>
</dbReference>
<evidence type="ECO:0000259" key="1">
    <source>
        <dbReference type="Pfam" id="PF01266"/>
    </source>
</evidence>
<dbReference type="OrthoDB" id="429143at2759"/>
<gene>
    <name evidence="2" type="ORF">C361_04148</name>
</gene>
<dbReference type="SUPFAM" id="SSF51905">
    <property type="entry name" value="FAD/NAD(P)-binding domain"/>
    <property type="match status" value="1"/>
</dbReference>
<evidence type="ECO:0000313" key="3">
    <source>
        <dbReference type="Proteomes" id="UP000199727"/>
    </source>
</evidence>
<name>A0A854QJG5_CRYNE</name>
<feature type="domain" description="FAD dependent oxidoreductase" evidence="1">
    <location>
        <begin position="35"/>
        <end position="412"/>
    </location>
</feature>
<dbReference type="Pfam" id="PF01266">
    <property type="entry name" value="DAO"/>
    <property type="match status" value="1"/>
</dbReference>
<dbReference type="AlphaFoldDB" id="A0A854QJG5"/>
<accession>A0A854QJG5</accession>
<dbReference type="EMBL" id="AMKT01000049">
    <property type="protein sequence ID" value="OXG20086.1"/>
    <property type="molecule type" value="Genomic_DNA"/>
</dbReference>